<evidence type="ECO:0000256" key="1">
    <source>
        <dbReference type="ARBA" id="ARBA00007362"/>
    </source>
</evidence>
<keyword evidence="2" id="KW-1133">Transmembrane helix</keyword>
<feature type="transmembrane region" description="Helical" evidence="2">
    <location>
        <begin position="247"/>
        <end position="267"/>
    </location>
</feature>
<feature type="transmembrane region" description="Helical" evidence="2">
    <location>
        <begin position="6"/>
        <end position="25"/>
    </location>
</feature>
<dbReference type="EMBL" id="FOGW01000004">
    <property type="protein sequence ID" value="SER42853.1"/>
    <property type="molecule type" value="Genomic_DNA"/>
</dbReference>
<dbReference type="InterPro" id="IPR000620">
    <property type="entry name" value="EamA_dom"/>
</dbReference>
<sequence length="303" mass="33285">MTGLYYIFGMLVLTGVFYIFAKLAMKKTDYRLITAIFVSIVFLFRNISDKRDFLKISQEVNNVSSSQNLMIIFLIAGVLSGLVWLLLFKGLSTMEITKTIVAYYGAEIIFENLINILWYKNPTNFTQGIALILIFLGVVLGNELSGDNVKMFASAFGAALCGAIGQVLLDRNAQVLAGDDIRAAELFVGVVIVWVYVFASGVIHSVSEMPFLGAVTGILAGLVFVYSENIPKKIGELPVQVQGDQGFMNYVKCFNVLVIALVAVIFFREKLSKKAWIGIGILILGRILLKMPGEVIPVNITLG</sequence>
<feature type="transmembrane region" description="Helical" evidence="2">
    <location>
        <begin position="125"/>
        <end position="144"/>
    </location>
</feature>
<dbReference type="Proteomes" id="UP000182471">
    <property type="component" value="Unassembled WGS sequence"/>
</dbReference>
<organism evidence="4 5">
    <name type="scientific">Lachnobacterium bovis</name>
    <dbReference type="NCBI Taxonomy" id="140626"/>
    <lineage>
        <taxon>Bacteria</taxon>
        <taxon>Bacillati</taxon>
        <taxon>Bacillota</taxon>
        <taxon>Clostridia</taxon>
        <taxon>Lachnospirales</taxon>
        <taxon>Lachnospiraceae</taxon>
        <taxon>Lachnobacterium</taxon>
    </lineage>
</organism>
<keyword evidence="2" id="KW-0472">Membrane</keyword>
<reference evidence="5" key="1">
    <citation type="submission" date="2016-10" db="EMBL/GenBank/DDBJ databases">
        <authorList>
            <person name="Varghese N."/>
            <person name="Submissions S."/>
        </authorList>
    </citation>
    <scope>NUCLEOTIDE SEQUENCE [LARGE SCALE GENOMIC DNA]</scope>
    <source>
        <strain evidence="5">S1b</strain>
    </source>
</reference>
<dbReference type="SUPFAM" id="SSF103481">
    <property type="entry name" value="Multidrug resistance efflux transporter EmrE"/>
    <property type="match status" value="2"/>
</dbReference>
<feature type="transmembrane region" description="Helical" evidence="2">
    <location>
        <begin position="68"/>
        <end position="88"/>
    </location>
</feature>
<evidence type="ECO:0000259" key="3">
    <source>
        <dbReference type="Pfam" id="PF00892"/>
    </source>
</evidence>
<keyword evidence="2" id="KW-0812">Transmembrane</keyword>
<accession>A0A1H9P5L2</accession>
<dbReference type="GO" id="GO:0016020">
    <property type="term" value="C:membrane"/>
    <property type="evidence" value="ECO:0007669"/>
    <property type="project" value="InterPro"/>
</dbReference>
<dbReference type="InterPro" id="IPR037185">
    <property type="entry name" value="EmrE-like"/>
</dbReference>
<evidence type="ECO:0000313" key="4">
    <source>
        <dbReference type="EMBL" id="SER42853.1"/>
    </source>
</evidence>
<feature type="transmembrane region" description="Helical" evidence="2">
    <location>
        <begin position="100"/>
        <end position="119"/>
    </location>
</feature>
<feature type="transmembrane region" description="Helical" evidence="2">
    <location>
        <begin position="151"/>
        <end position="169"/>
    </location>
</feature>
<proteinExistence type="inferred from homology"/>
<evidence type="ECO:0000313" key="5">
    <source>
        <dbReference type="Proteomes" id="UP000182471"/>
    </source>
</evidence>
<feature type="transmembrane region" description="Helical" evidence="2">
    <location>
        <begin position="32"/>
        <end position="48"/>
    </location>
</feature>
<protein>
    <submittedName>
        <fullName evidence="4">EamA-like transporter family protein</fullName>
    </submittedName>
</protein>
<evidence type="ECO:0000256" key="2">
    <source>
        <dbReference type="SAM" id="Phobius"/>
    </source>
</evidence>
<comment type="similarity">
    <text evidence="1">Belongs to the EamA transporter family.</text>
</comment>
<dbReference type="AlphaFoldDB" id="A0A1H9P5L2"/>
<name>A0A1H9P5L2_9FIRM</name>
<dbReference type="RefSeq" id="WP_027421887.1">
    <property type="nucleotide sequence ID" value="NZ_FOGW01000004.1"/>
</dbReference>
<dbReference type="Gene3D" id="1.10.3730.20">
    <property type="match status" value="2"/>
</dbReference>
<feature type="transmembrane region" description="Helical" evidence="2">
    <location>
        <begin position="181"/>
        <end position="199"/>
    </location>
</feature>
<keyword evidence="5" id="KW-1185">Reference proteome</keyword>
<gene>
    <name evidence="4" type="ORF">SAMN02910429_00080</name>
</gene>
<feature type="transmembrane region" description="Helical" evidence="2">
    <location>
        <begin position="211"/>
        <end position="227"/>
    </location>
</feature>
<feature type="domain" description="EamA" evidence="3">
    <location>
        <begin position="2"/>
        <end position="140"/>
    </location>
</feature>
<dbReference type="Pfam" id="PF00892">
    <property type="entry name" value="EamA"/>
    <property type="match status" value="1"/>
</dbReference>